<protein>
    <submittedName>
        <fullName evidence="1">Uncharacterized protein</fullName>
    </submittedName>
</protein>
<name>A0A6J7ZMN1_PLARU</name>
<dbReference type="EMBL" id="CZCZ02000014">
    <property type="protein sequence ID" value="CAC5343732.1"/>
    <property type="molecule type" value="Genomic_DNA"/>
</dbReference>
<gene>
    <name evidence="1" type="ORF">PLAN_40147</name>
</gene>
<dbReference type="Proteomes" id="UP000196521">
    <property type="component" value="Chromosome"/>
</dbReference>
<organism evidence="1 2">
    <name type="scientific">Planktothrix rubescens CCAP 1459/22</name>
    <dbReference type="NCBI Taxonomy" id="329571"/>
    <lineage>
        <taxon>Bacteria</taxon>
        <taxon>Bacillati</taxon>
        <taxon>Cyanobacteriota</taxon>
        <taxon>Cyanophyceae</taxon>
        <taxon>Oscillatoriophycideae</taxon>
        <taxon>Oscillatoriales</taxon>
        <taxon>Microcoleaceae</taxon>
        <taxon>Planktothrix</taxon>
    </lineage>
</organism>
<accession>A0A6J7ZMN1</accession>
<reference evidence="1" key="1">
    <citation type="submission" date="2020-05" db="EMBL/GenBank/DDBJ databases">
        <authorList>
            <consortium name="Genoscope - CEA"/>
            <person name="William W."/>
        </authorList>
    </citation>
    <scope>NUCLEOTIDE SEQUENCE [LARGE SCALE GENOMIC DNA]</scope>
    <source>
        <strain evidence="1">PCC 7821</strain>
    </source>
</reference>
<evidence type="ECO:0000313" key="2">
    <source>
        <dbReference type="Proteomes" id="UP000196521"/>
    </source>
</evidence>
<keyword evidence="2" id="KW-1185">Reference proteome</keyword>
<evidence type="ECO:0000313" key="1">
    <source>
        <dbReference type="EMBL" id="CAC5343732.1"/>
    </source>
</evidence>
<sequence length="41" mass="4491">MTKTDPANLSVKVFPPLFRCSGVPVFPPPLAPRARRGLFPL</sequence>
<dbReference type="AlphaFoldDB" id="A0A6J7ZMN1"/>
<proteinExistence type="predicted"/>
<dbReference type="EMBL" id="LR812490">
    <property type="protein sequence ID" value="CAC5343732.1"/>
    <property type="molecule type" value="Genomic_DNA"/>
</dbReference>
<comment type="caution">
    <text evidence="1">The sequence shown here is derived from an EMBL/GenBank/DDBJ whole genome shotgun (WGS) entry which is preliminary data.</text>
</comment>